<feature type="chain" id="PRO_5034416282" evidence="1">
    <location>
        <begin position="22"/>
        <end position="143"/>
    </location>
</feature>
<keyword evidence="3" id="KW-1185">Reference proteome</keyword>
<sequence length="143" mass="16788">MFIRKLLCIIFLSVLIKISTSYHQYPLHDVNYHVHGYLDPTVRTCIRFLNYQQTIIKSDCYSDENKFNFEETSTDLSAGYQICITLDETPFPDKTLCTDNILWWDGWIGLKFCNDMHLHLKGTKLKLSWGYTTVDSTQNCIYP</sequence>
<comment type="caution">
    <text evidence="2">The sequence shown here is derived from an EMBL/GenBank/DDBJ whole genome shotgun (WGS) entry which is preliminary data.</text>
</comment>
<keyword evidence="1" id="KW-0732">Signal</keyword>
<protein>
    <submittedName>
        <fullName evidence="2">Uncharacterized protein</fullName>
    </submittedName>
</protein>
<evidence type="ECO:0000313" key="2">
    <source>
        <dbReference type="EMBL" id="KAF0497397.1"/>
    </source>
</evidence>
<gene>
    <name evidence="2" type="ORF">F8M41_020694</name>
</gene>
<dbReference type="OrthoDB" id="2422602at2759"/>
<evidence type="ECO:0000256" key="1">
    <source>
        <dbReference type="SAM" id="SignalP"/>
    </source>
</evidence>
<dbReference type="Proteomes" id="UP000439903">
    <property type="component" value="Unassembled WGS sequence"/>
</dbReference>
<proteinExistence type="predicted"/>
<evidence type="ECO:0000313" key="3">
    <source>
        <dbReference type="Proteomes" id="UP000439903"/>
    </source>
</evidence>
<dbReference type="AlphaFoldDB" id="A0A8H4EJK2"/>
<name>A0A8H4EJK2_GIGMA</name>
<dbReference type="EMBL" id="WTPW01000579">
    <property type="protein sequence ID" value="KAF0497397.1"/>
    <property type="molecule type" value="Genomic_DNA"/>
</dbReference>
<feature type="signal peptide" evidence="1">
    <location>
        <begin position="1"/>
        <end position="21"/>
    </location>
</feature>
<organism evidence="2 3">
    <name type="scientific">Gigaspora margarita</name>
    <dbReference type="NCBI Taxonomy" id="4874"/>
    <lineage>
        <taxon>Eukaryota</taxon>
        <taxon>Fungi</taxon>
        <taxon>Fungi incertae sedis</taxon>
        <taxon>Mucoromycota</taxon>
        <taxon>Glomeromycotina</taxon>
        <taxon>Glomeromycetes</taxon>
        <taxon>Diversisporales</taxon>
        <taxon>Gigasporaceae</taxon>
        <taxon>Gigaspora</taxon>
    </lineage>
</organism>
<reference evidence="2 3" key="1">
    <citation type="journal article" date="2019" name="Environ. Microbiol.">
        <title>At the nexus of three kingdoms: the genome of the mycorrhizal fungus Gigaspora margarita provides insights into plant, endobacterial and fungal interactions.</title>
        <authorList>
            <person name="Venice F."/>
            <person name="Ghignone S."/>
            <person name="Salvioli di Fossalunga A."/>
            <person name="Amselem J."/>
            <person name="Novero M."/>
            <person name="Xianan X."/>
            <person name="Sedzielewska Toro K."/>
            <person name="Morin E."/>
            <person name="Lipzen A."/>
            <person name="Grigoriev I.V."/>
            <person name="Henrissat B."/>
            <person name="Martin F.M."/>
            <person name="Bonfante P."/>
        </authorList>
    </citation>
    <scope>NUCLEOTIDE SEQUENCE [LARGE SCALE GENOMIC DNA]</scope>
    <source>
        <strain evidence="2 3">BEG34</strain>
    </source>
</reference>
<accession>A0A8H4EJK2</accession>